<protein>
    <submittedName>
        <fullName evidence="1">Uncharacterized protein</fullName>
    </submittedName>
</protein>
<organism evidence="1">
    <name type="scientific">uncultured Thiotrichaceae bacterium</name>
    <dbReference type="NCBI Taxonomy" id="298394"/>
    <lineage>
        <taxon>Bacteria</taxon>
        <taxon>Pseudomonadati</taxon>
        <taxon>Pseudomonadota</taxon>
        <taxon>Gammaproteobacteria</taxon>
        <taxon>Thiotrichales</taxon>
        <taxon>Thiotrichaceae</taxon>
        <taxon>environmental samples</taxon>
    </lineage>
</organism>
<reference evidence="1" key="1">
    <citation type="submission" date="2020-01" db="EMBL/GenBank/DDBJ databases">
        <authorList>
            <person name="Meier V. D."/>
            <person name="Meier V D."/>
        </authorList>
    </citation>
    <scope>NUCLEOTIDE SEQUENCE</scope>
    <source>
        <strain evidence="1">HLG_WM_MAG_08</strain>
    </source>
</reference>
<gene>
    <name evidence="1" type="ORF">HELGO_WM54231</name>
</gene>
<dbReference type="EMBL" id="CACVAV010000322">
    <property type="protein sequence ID" value="CAA6821046.1"/>
    <property type="molecule type" value="Genomic_DNA"/>
</dbReference>
<name>A0A6S6U0P8_9GAMM</name>
<dbReference type="AlphaFoldDB" id="A0A6S6U0P8"/>
<evidence type="ECO:0000313" key="1">
    <source>
        <dbReference type="EMBL" id="CAA6821046.1"/>
    </source>
</evidence>
<accession>A0A6S6U0P8</accession>
<sequence length="462" mass="52587">MTHDTPIIATHIPRRLPEQVMRLARMGSAHQGRLSFMRTLLRRLKRDNWTFERTLWEIDNQGVGCAVYQAKGPERTYSLIASAHDLSPEQRSERVIAEAWDATFTLFDGVPDEADLQRLIQNVPKQEVGRISSSELSLLQANRSVRLFDYVADTLAAGQQPEQAQIESVGYLMRTTAVYGSGKFGAADRDLICQREELAGPFQAEMLSVWLIRAFTLDLVEHMAAVKGGDQAVTLEPALRRSIGVGNSNGLGMAPFLMNSPMLLNNWIMAREEAIARVRSIRQVDDESFEWFRKFLARSWINAQQWPSEHPLQQSKIVGLKSDIRRLQVYLIPFKHQPDYGWDRLYRWAERSLSLEGQEMLAMLMLEPYPELVDGLTGCMNADEQCLPVIDAQMTVAEMSAWLVKYYGWALKLDFSPDESRSRFRCASEEKLEPRPGEPFTEEGGELEQPLCIGWYINQLAG</sequence>
<feature type="non-terminal residue" evidence="1">
    <location>
        <position position="462"/>
    </location>
</feature>
<proteinExistence type="predicted"/>